<reference evidence="14" key="2">
    <citation type="submission" date="2025-05" db="UniProtKB">
        <authorList>
            <consortium name="EnsemblMetazoa"/>
        </authorList>
    </citation>
    <scope>IDENTIFICATION</scope>
</reference>
<protein>
    <submittedName>
        <fullName evidence="16">Diuretic hormone receptor-like isoform X1</fullName>
    </submittedName>
</protein>
<keyword evidence="3" id="KW-1003">Cell membrane</keyword>
<keyword evidence="15" id="KW-1185">Reference proteome</keyword>
<dbReference type="GO" id="GO:0008528">
    <property type="term" value="F:G protein-coupled peptide receptor activity"/>
    <property type="evidence" value="ECO:0007669"/>
    <property type="project" value="TreeGrafter"/>
</dbReference>
<keyword evidence="5 11" id="KW-1133">Transmembrane helix</keyword>
<reference evidence="16" key="1">
    <citation type="submission" date="2025-04" db="UniProtKB">
        <authorList>
            <consortium name="RefSeq"/>
        </authorList>
    </citation>
    <scope>IDENTIFICATION</scope>
    <source>
        <tissue evidence="16">Whole insect</tissue>
    </source>
</reference>
<dbReference type="PRINTS" id="PR01127">
    <property type="entry name" value="DIUHORMONER"/>
</dbReference>
<dbReference type="GO" id="GO:0007166">
    <property type="term" value="P:cell surface receptor signaling pathway"/>
    <property type="evidence" value="ECO:0007669"/>
    <property type="project" value="InterPro"/>
</dbReference>
<dbReference type="GO" id="GO:0005886">
    <property type="term" value="C:plasma membrane"/>
    <property type="evidence" value="ECO:0007669"/>
    <property type="project" value="UniProtKB-SubCell"/>
</dbReference>
<dbReference type="EnsemblMetazoa" id="XM_028282393.2">
    <property type="protein sequence ID" value="XP_028138194.1"/>
    <property type="gene ID" value="LOC114332568"/>
</dbReference>
<keyword evidence="9" id="KW-0325">Glycoprotein</keyword>
<evidence type="ECO:0000256" key="9">
    <source>
        <dbReference type="ARBA" id="ARBA00023180"/>
    </source>
</evidence>
<dbReference type="InterPro" id="IPR000832">
    <property type="entry name" value="GPCR_2_secretin-like"/>
</dbReference>
<evidence type="ECO:0000256" key="6">
    <source>
        <dbReference type="ARBA" id="ARBA00023040"/>
    </source>
</evidence>
<dbReference type="PROSITE" id="PS50261">
    <property type="entry name" value="G_PROTEIN_RECEP_F2_4"/>
    <property type="match status" value="1"/>
</dbReference>
<evidence type="ECO:0000256" key="7">
    <source>
        <dbReference type="ARBA" id="ARBA00023136"/>
    </source>
</evidence>
<evidence type="ECO:0000256" key="3">
    <source>
        <dbReference type="ARBA" id="ARBA00022475"/>
    </source>
</evidence>
<dbReference type="InterPro" id="IPR002001">
    <property type="entry name" value="GPCR_2_diuretic_rcpt"/>
</dbReference>
<proteinExistence type="inferred from homology"/>
<dbReference type="GO" id="GO:0017046">
    <property type="term" value="F:peptide hormone binding"/>
    <property type="evidence" value="ECO:0007669"/>
    <property type="project" value="TreeGrafter"/>
</dbReference>
<evidence type="ECO:0000313" key="16">
    <source>
        <dbReference type="RefSeq" id="XP_028138194.1"/>
    </source>
</evidence>
<evidence type="ECO:0000313" key="15">
    <source>
        <dbReference type="Proteomes" id="UP001652700"/>
    </source>
</evidence>
<accession>A0A6P7FPB6</accession>
<dbReference type="GO" id="GO:0007188">
    <property type="term" value="P:adenylate cyclase-modulating G protein-coupled receptor signaling pathway"/>
    <property type="evidence" value="ECO:0007669"/>
    <property type="project" value="TreeGrafter"/>
</dbReference>
<dbReference type="Gene3D" id="4.10.1240.10">
    <property type="entry name" value="GPCR, family 2, extracellular hormone receptor domain"/>
    <property type="match status" value="1"/>
</dbReference>
<dbReference type="InParanoid" id="A0A6P7FPB6"/>
<dbReference type="Pfam" id="PF02793">
    <property type="entry name" value="HRM"/>
    <property type="match status" value="1"/>
</dbReference>
<dbReference type="SUPFAM" id="SSF111418">
    <property type="entry name" value="Hormone receptor domain"/>
    <property type="match status" value="1"/>
</dbReference>
<evidence type="ECO:0000256" key="11">
    <source>
        <dbReference type="SAM" id="Phobius"/>
    </source>
</evidence>
<dbReference type="InterPro" id="IPR001879">
    <property type="entry name" value="GPCR_2_extracellular_dom"/>
</dbReference>
<keyword evidence="10" id="KW-0807">Transducer</keyword>
<feature type="transmembrane region" description="Helical" evidence="11">
    <location>
        <begin position="168"/>
        <end position="188"/>
    </location>
</feature>
<feature type="domain" description="G-protein coupled receptors family 2 profile 1" evidence="12">
    <location>
        <begin position="42"/>
        <end position="123"/>
    </location>
</feature>
<evidence type="ECO:0000313" key="14">
    <source>
        <dbReference type="EnsemblMetazoa" id="XP_028138194.1"/>
    </source>
</evidence>
<evidence type="ECO:0000259" key="13">
    <source>
        <dbReference type="PROSITE" id="PS50261"/>
    </source>
</evidence>
<dbReference type="RefSeq" id="XP_028138194.1">
    <property type="nucleotide sequence ID" value="XM_028282393.1"/>
</dbReference>
<feature type="transmembrane region" description="Helical" evidence="11">
    <location>
        <begin position="324"/>
        <end position="342"/>
    </location>
</feature>
<organism evidence="16">
    <name type="scientific">Diabrotica virgifera virgifera</name>
    <name type="common">western corn rootworm</name>
    <dbReference type="NCBI Taxonomy" id="50390"/>
    <lineage>
        <taxon>Eukaryota</taxon>
        <taxon>Metazoa</taxon>
        <taxon>Ecdysozoa</taxon>
        <taxon>Arthropoda</taxon>
        <taxon>Hexapoda</taxon>
        <taxon>Insecta</taxon>
        <taxon>Pterygota</taxon>
        <taxon>Neoptera</taxon>
        <taxon>Endopterygota</taxon>
        <taxon>Coleoptera</taxon>
        <taxon>Polyphaga</taxon>
        <taxon>Cucujiformia</taxon>
        <taxon>Chrysomeloidea</taxon>
        <taxon>Chrysomelidae</taxon>
        <taxon>Galerucinae</taxon>
        <taxon>Diabroticina</taxon>
        <taxon>Diabroticites</taxon>
        <taxon>Diabrotica</taxon>
    </lineage>
</organism>
<sequence>MSWEQGLSPFDHDILNTYEERTMDDDYDYDSGVNNKTVTIDDCKEEFSNQTQYLQENYPDDFCKVAFDSIACWPPTRKNEVATIQCFAELFEVKYDSTQNATRLCTENGTWGKQNFSMCAELETEMEEDTTQTIYFVGFTISLITLTIAVAIFMYFKDLHCLRNKIHINLMWSYILMYCSWIMMLILINYKNEILFCGFGTMLLHYSHVSTFFWMFVEGMYLYILVVKTLRHDTFKLRIYVSIGWGAPLIIVILWSVIKGLVTIKDSNCFWLQNDLLDWIYLSPPLLVICLNLVFLVQIMWVLITKLRSSPTVEHKQHYKAARALLVLMPLLGVTWAVTIYVPAGTINTKLFEYIQTVLLSTQGLMIALFYCFLNTEVQNSIRHNFDLWKDRRSLGSHRFWSNSAQRHHRRHTEWTLVNADDIEQPPANQTQITNHVDENQSVNTNNIQTTRFGSI</sequence>
<keyword evidence="7 11" id="KW-0472">Membrane</keyword>
<keyword evidence="4 11" id="KW-0812">Transmembrane</keyword>
<dbReference type="OrthoDB" id="6022368at2759"/>
<dbReference type="PROSITE" id="PS00650">
    <property type="entry name" value="G_PROTEIN_RECEP_F2_2"/>
    <property type="match status" value="1"/>
</dbReference>
<dbReference type="GO" id="GO:0008036">
    <property type="term" value="F:diuretic hormone receptor activity"/>
    <property type="evidence" value="ECO:0007669"/>
    <property type="project" value="InterPro"/>
</dbReference>
<dbReference type="InterPro" id="IPR050332">
    <property type="entry name" value="GPCR_2"/>
</dbReference>
<evidence type="ECO:0000256" key="8">
    <source>
        <dbReference type="ARBA" id="ARBA00023170"/>
    </source>
</evidence>
<evidence type="ECO:0000256" key="5">
    <source>
        <dbReference type="ARBA" id="ARBA00022989"/>
    </source>
</evidence>
<dbReference type="Pfam" id="PF00002">
    <property type="entry name" value="7tm_2"/>
    <property type="match status" value="1"/>
</dbReference>
<dbReference type="InterPro" id="IPR017981">
    <property type="entry name" value="GPCR_2-like_7TM"/>
</dbReference>
<dbReference type="PANTHER" id="PTHR45620">
    <property type="entry name" value="PDF RECEPTOR-LIKE PROTEIN-RELATED"/>
    <property type="match status" value="1"/>
</dbReference>
<dbReference type="PROSITE" id="PS50227">
    <property type="entry name" value="G_PROTEIN_RECEP_F2_3"/>
    <property type="match status" value="1"/>
</dbReference>
<evidence type="ECO:0000256" key="1">
    <source>
        <dbReference type="ARBA" id="ARBA00004651"/>
    </source>
</evidence>
<evidence type="ECO:0000259" key="12">
    <source>
        <dbReference type="PROSITE" id="PS50227"/>
    </source>
</evidence>
<dbReference type="InterPro" id="IPR017983">
    <property type="entry name" value="GPCR_2_secretin-like_CS"/>
</dbReference>
<feature type="transmembrane region" description="Helical" evidence="11">
    <location>
        <begin position="208"/>
        <end position="227"/>
    </location>
</feature>
<dbReference type="FunCoup" id="A0A6P7FPB6">
    <property type="interactions" value="330"/>
</dbReference>
<evidence type="ECO:0000256" key="4">
    <source>
        <dbReference type="ARBA" id="ARBA00022692"/>
    </source>
</evidence>
<evidence type="ECO:0000256" key="10">
    <source>
        <dbReference type="ARBA" id="ARBA00023224"/>
    </source>
</evidence>
<dbReference type="InterPro" id="IPR036445">
    <property type="entry name" value="GPCR_2_extracell_dom_sf"/>
</dbReference>
<feature type="domain" description="G-protein coupled receptors family 2 profile 2" evidence="13">
    <location>
        <begin position="131"/>
        <end position="375"/>
    </location>
</feature>
<evidence type="ECO:0000256" key="2">
    <source>
        <dbReference type="ARBA" id="ARBA00005314"/>
    </source>
</evidence>
<comment type="similarity">
    <text evidence="2">Belongs to the G-protein coupled receptor 2 family.</text>
</comment>
<dbReference type="AlphaFoldDB" id="A0A6P7FPB6"/>
<feature type="transmembrane region" description="Helical" evidence="11">
    <location>
        <begin position="239"/>
        <end position="258"/>
    </location>
</feature>
<comment type="subcellular location">
    <subcellularLocation>
        <location evidence="1">Cell membrane</location>
        <topology evidence="1">Multi-pass membrane protein</topology>
    </subcellularLocation>
</comment>
<feature type="transmembrane region" description="Helical" evidence="11">
    <location>
        <begin position="280"/>
        <end position="304"/>
    </location>
</feature>
<keyword evidence="8" id="KW-0675">Receptor</keyword>
<dbReference type="SUPFAM" id="SSF81321">
    <property type="entry name" value="Family A G protein-coupled receptor-like"/>
    <property type="match status" value="1"/>
</dbReference>
<feature type="transmembrane region" description="Helical" evidence="11">
    <location>
        <begin position="134"/>
        <end position="156"/>
    </location>
</feature>
<dbReference type="PRINTS" id="PR00249">
    <property type="entry name" value="GPCRSECRETIN"/>
</dbReference>
<dbReference type="Gene3D" id="1.20.1070.10">
    <property type="entry name" value="Rhodopsin 7-helix transmembrane proteins"/>
    <property type="match status" value="1"/>
</dbReference>
<keyword evidence="6" id="KW-0297">G-protein coupled receptor</keyword>
<feature type="transmembrane region" description="Helical" evidence="11">
    <location>
        <begin position="354"/>
        <end position="374"/>
    </location>
</feature>
<dbReference type="PANTHER" id="PTHR45620:SF15">
    <property type="entry name" value="DIURETIC HORMONE 44 RECEPTOR 1-RELATED"/>
    <property type="match status" value="1"/>
</dbReference>
<dbReference type="KEGG" id="dvv:114332568"/>
<gene>
    <name evidence="16" type="primary">LOC114332568</name>
</gene>
<dbReference type="Proteomes" id="UP001652700">
    <property type="component" value="Unplaced"/>
</dbReference>
<dbReference type="SMART" id="SM00008">
    <property type="entry name" value="HormR"/>
    <property type="match status" value="1"/>
</dbReference>
<name>A0A6P7FPB6_DIAVI</name>
<dbReference type="GeneID" id="114332568"/>